<dbReference type="Proteomes" id="UP001206925">
    <property type="component" value="Unassembled WGS sequence"/>
</dbReference>
<feature type="domain" description="Myb/SANT-like" evidence="2">
    <location>
        <begin position="12"/>
        <end position="102"/>
    </location>
</feature>
<organism evidence="3 4">
    <name type="scientific">Ambrosia artemisiifolia</name>
    <name type="common">Common ragweed</name>
    <dbReference type="NCBI Taxonomy" id="4212"/>
    <lineage>
        <taxon>Eukaryota</taxon>
        <taxon>Viridiplantae</taxon>
        <taxon>Streptophyta</taxon>
        <taxon>Embryophyta</taxon>
        <taxon>Tracheophyta</taxon>
        <taxon>Spermatophyta</taxon>
        <taxon>Magnoliopsida</taxon>
        <taxon>eudicotyledons</taxon>
        <taxon>Gunneridae</taxon>
        <taxon>Pentapetalae</taxon>
        <taxon>asterids</taxon>
        <taxon>campanulids</taxon>
        <taxon>Asterales</taxon>
        <taxon>Asteraceae</taxon>
        <taxon>Asteroideae</taxon>
        <taxon>Heliantheae alliance</taxon>
        <taxon>Heliantheae</taxon>
        <taxon>Ambrosia</taxon>
    </lineage>
</organism>
<proteinExistence type="predicted"/>
<name>A0AAD5CRM1_AMBAR</name>
<dbReference type="PANTHER" id="PTHR31704">
    <property type="entry name" value="MYB/SANT-LIKE DNA-BINDING DOMAIN PROTEIN-RELATED"/>
    <property type="match status" value="1"/>
</dbReference>
<evidence type="ECO:0000313" key="3">
    <source>
        <dbReference type="EMBL" id="KAI7747016.1"/>
    </source>
</evidence>
<evidence type="ECO:0000313" key="4">
    <source>
        <dbReference type="Proteomes" id="UP001206925"/>
    </source>
</evidence>
<sequence length="298" mass="33925">MASKKSRISWKSPEVAKTFLEACIHELITNGREGSSLKQLSWKNVAEKLKTKNNFIVDQKQMKNRYDYLKAKFTAWSKLKNKTGNVYDPLTNSFNLSEEQWQLETKSNKHVEALRTSPLLYPELCVQLFEGSTSNGFDSWGPSSTLPRSFVEVMTQSLDAFDDVEYSPMEHPTVGISEESPDRSKAKRKDHDNSGESSILNKKEKRKGKESLNSALIEVGEKISKVADMLIEKHNISNDMDACMEKLGAMEWDKVDPKYQTALLPFGESPDIRKVWLRIPPDTCEMWVKNAGAKYGLF</sequence>
<evidence type="ECO:0000259" key="2">
    <source>
        <dbReference type="Pfam" id="PF12776"/>
    </source>
</evidence>
<evidence type="ECO:0000256" key="1">
    <source>
        <dbReference type="SAM" id="MobiDB-lite"/>
    </source>
</evidence>
<dbReference type="EMBL" id="JAMZMK010006860">
    <property type="protein sequence ID" value="KAI7747016.1"/>
    <property type="molecule type" value="Genomic_DNA"/>
</dbReference>
<feature type="compositionally biased region" description="Basic and acidic residues" evidence="1">
    <location>
        <begin position="180"/>
        <end position="194"/>
    </location>
</feature>
<keyword evidence="4" id="KW-1185">Reference proteome</keyword>
<dbReference type="Pfam" id="PF12776">
    <property type="entry name" value="Myb_DNA-bind_3"/>
    <property type="match status" value="1"/>
</dbReference>
<dbReference type="InterPro" id="IPR024752">
    <property type="entry name" value="Myb/SANT-like_dom"/>
</dbReference>
<dbReference type="PANTHER" id="PTHR31704:SF48">
    <property type="entry name" value="L10-INTERACTING MYB DOMAIN-CONTAINING PROTEIN-LIKE"/>
    <property type="match status" value="1"/>
</dbReference>
<feature type="region of interest" description="Disordered" evidence="1">
    <location>
        <begin position="170"/>
        <end position="207"/>
    </location>
</feature>
<protein>
    <recommendedName>
        <fullName evidence="2">Myb/SANT-like domain-containing protein</fullName>
    </recommendedName>
</protein>
<reference evidence="3" key="1">
    <citation type="submission" date="2022-06" db="EMBL/GenBank/DDBJ databases">
        <title>Uncovering the hologenomic basis of an extraordinary plant invasion.</title>
        <authorList>
            <person name="Bieker V.C."/>
            <person name="Martin M.D."/>
            <person name="Gilbert T."/>
            <person name="Hodgins K."/>
            <person name="Battlay P."/>
            <person name="Petersen B."/>
            <person name="Wilson J."/>
        </authorList>
    </citation>
    <scope>NUCLEOTIDE SEQUENCE</scope>
    <source>
        <strain evidence="3">AA19_3_7</strain>
        <tissue evidence="3">Leaf</tissue>
    </source>
</reference>
<dbReference type="AlphaFoldDB" id="A0AAD5CRM1"/>
<gene>
    <name evidence="3" type="ORF">M8C21_012667</name>
</gene>
<accession>A0AAD5CRM1</accession>
<comment type="caution">
    <text evidence="3">The sequence shown here is derived from an EMBL/GenBank/DDBJ whole genome shotgun (WGS) entry which is preliminary data.</text>
</comment>